<organism evidence="2 3">
    <name type="scientific">Enterobacter nematophilus</name>
    <dbReference type="NCBI Taxonomy" id="2994648"/>
    <lineage>
        <taxon>Bacteria</taxon>
        <taxon>Pseudomonadati</taxon>
        <taxon>Pseudomonadota</taxon>
        <taxon>Gammaproteobacteria</taxon>
        <taxon>Enterobacterales</taxon>
        <taxon>Enterobacteriaceae</taxon>
        <taxon>Enterobacter</taxon>
    </lineage>
</organism>
<protein>
    <submittedName>
        <fullName evidence="2">Uncharacterized protein</fullName>
    </submittedName>
</protein>
<reference evidence="2" key="1">
    <citation type="submission" date="2022-11" db="EMBL/GenBank/DDBJ databases">
        <title>Biodiversity and phylogenetic relationships of bacteria.</title>
        <authorList>
            <person name="Machado R.A.R."/>
            <person name="Bhat A."/>
            <person name="Loulou A."/>
            <person name="Kallel S."/>
        </authorList>
    </citation>
    <scope>NUCLEOTIDE SEQUENCE</scope>
    <source>
        <strain evidence="2">E-TC7</strain>
    </source>
</reference>
<evidence type="ECO:0000313" key="3">
    <source>
        <dbReference type="Proteomes" id="UP001146015"/>
    </source>
</evidence>
<dbReference type="EMBL" id="JAPKNE010000001">
    <property type="protein sequence ID" value="MCX5572542.1"/>
    <property type="molecule type" value="Genomic_DNA"/>
</dbReference>
<name>A0ABT3VS53_9ENTR</name>
<sequence length="543" mass="61759">MCAVIGVEGLSFSGVGLPVKGYKKAGEAATNLPYLSVKDSIPFGIIKASQYLQFSLREKNMQKGGNNFDYWEVSESLVSRRNQIKVSINKKRLSNKKKGIKERIPYPSYKDACMTYAPPMDMVFPEKRLIAETSLLATPGALECGYSQCIDWTADGILDENIYKWIGWYTRSRLRLAGTCVEVGQDKAFKMRKFYQCIESSEKSTISFILGGFFCYQSATYWLTSRHEQIEHFIHAGLIKKASLQFYPEEDKRKTPDYLIETSAGEWHVFESKGGEHSPRWQRIEEAVAQLDSVTQIICNDEPPKDVSTFVCTHTSIDADKNIAINVVDPVPENAQPIIFNPDVCILLSKLTLISLFDTLSAIETSRQYEIEGMDDWAFVHAPEYDDVQFGIPKAYLMYKDEIKSSLGIYLALKEVVDLKLGNDNEAGYFKEGWIKLTALFPSRRELRRVIKRIRPTLEQYSKITEYNYGHFLKSLAKSLALKIQTERILLTEFLLVDTLPDPIKKHLSPWGGLTRTAPLPGYDDPWATPKSKPSNRPKTPRL</sequence>
<comment type="caution">
    <text evidence="2">The sequence shown here is derived from an EMBL/GenBank/DDBJ whole genome shotgun (WGS) entry which is preliminary data.</text>
</comment>
<feature type="compositionally biased region" description="Basic residues" evidence="1">
    <location>
        <begin position="534"/>
        <end position="543"/>
    </location>
</feature>
<evidence type="ECO:0000256" key="1">
    <source>
        <dbReference type="SAM" id="MobiDB-lite"/>
    </source>
</evidence>
<evidence type="ECO:0000313" key="2">
    <source>
        <dbReference type="EMBL" id="MCX5572542.1"/>
    </source>
</evidence>
<dbReference type="RefSeq" id="WP_266178003.1">
    <property type="nucleotide sequence ID" value="NZ_JAPKNE010000001.1"/>
</dbReference>
<feature type="region of interest" description="Disordered" evidence="1">
    <location>
        <begin position="515"/>
        <end position="543"/>
    </location>
</feature>
<proteinExistence type="predicted"/>
<accession>A0ABT3VS53</accession>
<gene>
    <name evidence="2" type="ORF">OSH03_01010</name>
</gene>
<dbReference type="Proteomes" id="UP001146015">
    <property type="component" value="Unassembled WGS sequence"/>
</dbReference>
<keyword evidence="3" id="KW-1185">Reference proteome</keyword>